<dbReference type="CDD" id="cd06558">
    <property type="entry name" value="crotonase-like"/>
    <property type="match status" value="1"/>
</dbReference>
<dbReference type="Gene3D" id="3.90.226.10">
    <property type="entry name" value="2-enoyl-CoA Hydratase, Chain A, domain 1"/>
    <property type="match status" value="1"/>
</dbReference>
<dbReference type="Proteomes" id="UP000216913">
    <property type="component" value="Unassembled WGS sequence"/>
</dbReference>
<dbReference type="PANTHER" id="PTHR11941:SF54">
    <property type="entry name" value="ENOYL-COA HYDRATASE, MITOCHONDRIAL"/>
    <property type="match status" value="1"/>
</dbReference>
<dbReference type="GO" id="GO:0016829">
    <property type="term" value="F:lyase activity"/>
    <property type="evidence" value="ECO:0007669"/>
    <property type="project" value="UniProtKB-KW"/>
</dbReference>
<name>A0A261TXB7_9BORD</name>
<evidence type="ECO:0000256" key="2">
    <source>
        <dbReference type="ARBA" id="ARBA00023239"/>
    </source>
</evidence>
<reference evidence="4 5" key="1">
    <citation type="submission" date="2017-05" db="EMBL/GenBank/DDBJ databases">
        <title>Complete and WGS of Bordetella genogroups.</title>
        <authorList>
            <person name="Spilker T."/>
            <person name="LiPuma J."/>
        </authorList>
    </citation>
    <scope>NUCLEOTIDE SEQUENCE [LARGE SCALE GENOMIC DNA]</scope>
    <source>
        <strain evidence="4 5">AU10456</strain>
    </source>
</reference>
<sequence>MSSDVLMRRDAVPTIHARIDGAIGRLVIDNQPKKNALTFDMWSSLPAQIDRLDADPKVRVIVVEGAGRTAFASGSDISQFGEKRDTPDKVKLYNDNVDRAIAALAAARTPTVARVRGYCFGGGVALALHCDMRYSTEESTFCIPAGKVGVGYNELWLQRLGWMVGPANAKEIMFTARRYDSAEAFRMGLVTRILADADFEQLVAEIAGLAPLTHEASKIAIDAGARGFDQGRQASQEAIMRCFTSNDYVEGRNAFTAKRAPQFTGR</sequence>
<comment type="similarity">
    <text evidence="1 3">Belongs to the enoyl-CoA hydratase/isomerase family.</text>
</comment>
<evidence type="ECO:0008006" key="6">
    <source>
        <dbReference type="Google" id="ProtNLM"/>
    </source>
</evidence>
<keyword evidence="5" id="KW-1185">Reference proteome</keyword>
<dbReference type="InterPro" id="IPR029045">
    <property type="entry name" value="ClpP/crotonase-like_dom_sf"/>
</dbReference>
<dbReference type="InterPro" id="IPR018376">
    <property type="entry name" value="Enoyl-CoA_hyd/isom_CS"/>
</dbReference>
<dbReference type="PANTHER" id="PTHR11941">
    <property type="entry name" value="ENOYL-COA HYDRATASE-RELATED"/>
    <property type="match status" value="1"/>
</dbReference>
<comment type="caution">
    <text evidence="4">The sequence shown here is derived from an EMBL/GenBank/DDBJ whole genome shotgun (WGS) entry which is preliminary data.</text>
</comment>
<keyword evidence="2" id="KW-0456">Lyase</keyword>
<evidence type="ECO:0000313" key="4">
    <source>
        <dbReference type="EMBL" id="OZI53640.1"/>
    </source>
</evidence>
<dbReference type="Pfam" id="PF00378">
    <property type="entry name" value="ECH_1"/>
    <property type="match status" value="1"/>
</dbReference>
<dbReference type="OrthoDB" id="9148881at2"/>
<evidence type="ECO:0000256" key="3">
    <source>
        <dbReference type="RuleBase" id="RU003707"/>
    </source>
</evidence>
<gene>
    <name evidence="4" type="ORF">CAL25_06610</name>
</gene>
<dbReference type="GO" id="GO:0006635">
    <property type="term" value="P:fatty acid beta-oxidation"/>
    <property type="evidence" value="ECO:0007669"/>
    <property type="project" value="TreeGrafter"/>
</dbReference>
<dbReference type="SUPFAM" id="SSF52096">
    <property type="entry name" value="ClpP/crotonase"/>
    <property type="match status" value="1"/>
</dbReference>
<dbReference type="PROSITE" id="PS00166">
    <property type="entry name" value="ENOYL_COA_HYDRATASE"/>
    <property type="match status" value="1"/>
</dbReference>
<dbReference type="EMBL" id="NEVP01000004">
    <property type="protein sequence ID" value="OZI53640.1"/>
    <property type="molecule type" value="Genomic_DNA"/>
</dbReference>
<dbReference type="RefSeq" id="WP_094799145.1">
    <property type="nucleotide sequence ID" value="NZ_NEVP01000004.1"/>
</dbReference>
<dbReference type="Gene3D" id="1.10.12.10">
    <property type="entry name" value="Lyase 2-enoyl-coa Hydratase, Chain A, domain 2"/>
    <property type="match status" value="1"/>
</dbReference>
<accession>A0A261TXB7</accession>
<dbReference type="InterPro" id="IPR001753">
    <property type="entry name" value="Enoyl-CoA_hydra/iso"/>
</dbReference>
<organism evidence="4 5">
    <name type="scientific">Bordetella genomosp. 5</name>
    <dbReference type="NCBI Taxonomy" id="1395608"/>
    <lineage>
        <taxon>Bacteria</taxon>
        <taxon>Pseudomonadati</taxon>
        <taxon>Pseudomonadota</taxon>
        <taxon>Betaproteobacteria</taxon>
        <taxon>Burkholderiales</taxon>
        <taxon>Alcaligenaceae</taxon>
        <taxon>Bordetella</taxon>
    </lineage>
</organism>
<evidence type="ECO:0000313" key="5">
    <source>
        <dbReference type="Proteomes" id="UP000216913"/>
    </source>
</evidence>
<dbReference type="AlphaFoldDB" id="A0A261TXB7"/>
<protein>
    <recommendedName>
        <fullName evidence="6">Enoyl-CoA hydratase</fullName>
    </recommendedName>
</protein>
<proteinExistence type="inferred from homology"/>
<evidence type="ECO:0000256" key="1">
    <source>
        <dbReference type="ARBA" id="ARBA00005254"/>
    </source>
</evidence>
<dbReference type="InterPro" id="IPR014748">
    <property type="entry name" value="Enoyl-CoA_hydra_C"/>
</dbReference>